<dbReference type="Proteomes" id="UP000270205">
    <property type="component" value="Unassembled WGS sequence"/>
</dbReference>
<proteinExistence type="predicted"/>
<dbReference type="EMBL" id="UYIV01000001">
    <property type="protein sequence ID" value="VDH05879.1"/>
    <property type="molecule type" value="Genomic_DNA"/>
</dbReference>
<dbReference type="AlphaFoldDB" id="A0A7Z8YQ25"/>
<sequence length="85" mass="9895">MGGRFEGRIALHSTMAYSLESAIEWAKGRFSHPFVVVQDDEYPELYDSELFPKCQEEDTLDHPSVKMVRDIYGSFEPIIPRHYVE</sequence>
<comment type="caution">
    <text evidence="1">The sequence shown here is derived from an EMBL/GenBank/DDBJ whole genome shotgun (WGS) entry which is preliminary data.</text>
</comment>
<evidence type="ECO:0000313" key="1">
    <source>
        <dbReference type="EMBL" id="VDH05879.1"/>
    </source>
</evidence>
<reference evidence="1 2" key="1">
    <citation type="submission" date="2018-11" db="EMBL/GenBank/DDBJ databases">
        <authorList>
            <consortium name="Pathogen Informatics"/>
        </authorList>
    </citation>
    <scope>NUCLEOTIDE SEQUENCE [LARGE SCALE GENOMIC DNA]</scope>
    <source>
        <strain evidence="1 2">NCTC12929</strain>
    </source>
</reference>
<name>A0A7Z8YQ25_9FLAO</name>
<protein>
    <submittedName>
        <fullName evidence="1">Uncharacterized protein</fullName>
    </submittedName>
</protein>
<gene>
    <name evidence="1" type="ORF">NCTC12929_02039</name>
</gene>
<evidence type="ECO:0000313" key="2">
    <source>
        <dbReference type="Proteomes" id="UP000270205"/>
    </source>
</evidence>
<accession>A0A7Z8YQ25</accession>
<organism evidence="1 2">
    <name type="scientific">Bergeyella zoohelcum</name>
    <dbReference type="NCBI Taxonomy" id="1015"/>
    <lineage>
        <taxon>Bacteria</taxon>
        <taxon>Pseudomonadati</taxon>
        <taxon>Bacteroidota</taxon>
        <taxon>Flavobacteriia</taxon>
        <taxon>Flavobacteriales</taxon>
        <taxon>Weeksellaceae</taxon>
        <taxon>Bergeyella</taxon>
    </lineage>
</organism>